<dbReference type="AlphaFoldDB" id="A0A2T4ANA4"/>
<name>A0A2T4ANA4_TRIHA</name>
<evidence type="ECO:0000313" key="1">
    <source>
        <dbReference type="EMBL" id="PTB58547.1"/>
    </source>
</evidence>
<proteinExistence type="predicted"/>
<keyword evidence="2" id="KW-1185">Reference proteome</keyword>
<dbReference type="RefSeq" id="XP_024778224.1">
    <property type="nucleotide sequence ID" value="XM_024914007.1"/>
</dbReference>
<dbReference type="GeneID" id="36622572"/>
<organism evidence="1 2">
    <name type="scientific">Trichoderma harzianum CBS 226.95</name>
    <dbReference type="NCBI Taxonomy" id="983964"/>
    <lineage>
        <taxon>Eukaryota</taxon>
        <taxon>Fungi</taxon>
        <taxon>Dikarya</taxon>
        <taxon>Ascomycota</taxon>
        <taxon>Pezizomycotina</taxon>
        <taxon>Sordariomycetes</taxon>
        <taxon>Hypocreomycetidae</taxon>
        <taxon>Hypocreales</taxon>
        <taxon>Hypocreaceae</taxon>
        <taxon>Trichoderma</taxon>
    </lineage>
</organism>
<dbReference type="EMBL" id="KZ679676">
    <property type="protein sequence ID" value="PTB58547.1"/>
    <property type="molecule type" value="Genomic_DNA"/>
</dbReference>
<dbReference type="Proteomes" id="UP000241690">
    <property type="component" value="Unassembled WGS sequence"/>
</dbReference>
<gene>
    <name evidence="1" type="ORF">M431DRAFT_280259</name>
</gene>
<evidence type="ECO:0000313" key="2">
    <source>
        <dbReference type="Proteomes" id="UP000241690"/>
    </source>
</evidence>
<accession>A0A2T4ANA4</accession>
<reference evidence="1 2" key="1">
    <citation type="submission" date="2016-07" db="EMBL/GenBank/DDBJ databases">
        <title>Multiple horizontal gene transfer events from other fungi enriched the ability of initially mycotrophic Trichoderma (Ascomycota) to feed on dead plant biomass.</title>
        <authorList>
            <consortium name="DOE Joint Genome Institute"/>
            <person name="Aerts A."/>
            <person name="Atanasova L."/>
            <person name="Chenthamara K."/>
            <person name="Zhang J."/>
            <person name="Grujic M."/>
            <person name="Henrissat B."/>
            <person name="Kuo A."/>
            <person name="Salamov A."/>
            <person name="Lipzen A."/>
            <person name="Labutti K."/>
            <person name="Barry K."/>
            <person name="Miao Y."/>
            <person name="Rahimi M.J."/>
            <person name="Shen Q."/>
            <person name="Grigoriev I.V."/>
            <person name="Kubicek C.P."/>
            <person name="Druzhinina I.S."/>
        </authorList>
    </citation>
    <scope>NUCLEOTIDE SEQUENCE [LARGE SCALE GENOMIC DNA]</scope>
    <source>
        <strain evidence="1 2">CBS 226.95</strain>
    </source>
</reference>
<sequence>MGLPTRHLLSCTAVLSFQTASSRSNVRVCLLHRDRQSCYQNCLALSTRRVRMTAFFLFPSLTTRLGFRLT</sequence>
<protein>
    <submittedName>
        <fullName evidence="1">Uncharacterized protein</fullName>
    </submittedName>
</protein>